<reference evidence="2" key="1">
    <citation type="submission" date="2018-01" db="EMBL/GenBank/DDBJ databases">
        <authorList>
            <person name="Clerissi C."/>
        </authorList>
    </citation>
    <scope>NUCLEOTIDE SEQUENCE</scope>
    <source>
        <strain evidence="2">Cupriavidus taiwanensis STM 8556</strain>
        <plasmid evidence="2">CBM2613_p</plasmid>
    </source>
</reference>
<dbReference type="Proteomes" id="UP000256952">
    <property type="component" value="Plasmid CBM2613_p"/>
</dbReference>
<dbReference type="EMBL" id="LT984809">
    <property type="protein sequence ID" value="SPD49282.1"/>
    <property type="molecule type" value="Genomic_DNA"/>
</dbReference>
<dbReference type="EMBL" id="LT976981">
    <property type="protein sequence ID" value="SOZ74843.1"/>
    <property type="molecule type" value="Genomic_DNA"/>
</dbReference>
<protein>
    <submittedName>
        <fullName evidence="2">Uncharacterized protein</fullName>
    </submittedName>
</protein>
<dbReference type="AlphaFoldDB" id="A0A375FM88"/>
<organism evidence="2 4">
    <name type="scientific">Cupriavidus taiwanensis</name>
    <dbReference type="NCBI Taxonomy" id="164546"/>
    <lineage>
        <taxon>Bacteria</taxon>
        <taxon>Pseudomonadati</taxon>
        <taxon>Pseudomonadota</taxon>
        <taxon>Betaproteobacteria</taxon>
        <taxon>Burkholderiales</taxon>
        <taxon>Burkholderiaceae</taxon>
        <taxon>Cupriavidus</taxon>
    </lineage>
</organism>
<evidence type="ECO:0000313" key="2">
    <source>
        <dbReference type="EMBL" id="SOZ74843.1"/>
    </source>
</evidence>
<evidence type="ECO:0000313" key="4">
    <source>
        <dbReference type="Proteomes" id="UP000256952"/>
    </source>
</evidence>
<geneLocation type="plasmid" evidence="2">
    <name>CBM2613_p</name>
</geneLocation>
<feature type="region of interest" description="Disordered" evidence="1">
    <location>
        <begin position="1"/>
        <end position="30"/>
    </location>
</feature>
<geneLocation type="plasmid" evidence="3">
    <name>I</name>
</geneLocation>
<evidence type="ECO:0000256" key="1">
    <source>
        <dbReference type="SAM" id="MobiDB-lite"/>
    </source>
</evidence>
<gene>
    <name evidence="3" type="ORF">CBM2612_P0627</name>
    <name evidence="2" type="ORF">CBM2613_P60163</name>
</gene>
<reference evidence="3 4" key="2">
    <citation type="submission" date="2018-01" db="EMBL/GenBank/DDBJ databases">
        <authorList>
            <person name="Gaut B.S."/>
            <person name="Morton B.R."/>
            <person name="Clegg M.T."/>
            <person name="Duvall M.R."/>
        </authorList>
    </citation>
    <scope>NUCLEOTIDE SEQUENCE [LARGE SCALE GENOMIC DNA]</scope>
    <source>
        <strain evidence="3">Cupriavidus taiwanensis STM 8555</strain>
        <plasmid evidence="3">I</plasmid>
        <plasmid evidence="4">Plasmid cbm2613_p</plasmid>
    </source>
</reference>
<proteinExistence type="predicted"/>
<evidence type="ECO:0000313" key="3">
    <source>
        <dbReference type="EMBL" id="SPD49282.1"/>
    </source>
</evidence>
<geneLocation type="plasmid" evidence="4">
    <name>cbm2613_p</name>
</geneLocation>
<sequence>MYGLGTSASVRQRLPATTGGQRRTNDAHAHQISAGMGTAHAAAALVALANKIAEQLGHYWPMGANTIPGM</sequence>
<accession>A0A375FM88</accession>
<feature type="compositionally biased region" description="Polar residues" evidence="1">
    <location>
        <begin position="1"/>
        <end position="10"/>
    </location>
</feature>
<name>A0A375FM88_9BURK</name>
<keyword evidence="2" id="KW-0614">Plasmid</keyword>